<evidence type="ECO:0000256" key="6">
    <source>
        <dbReference type="ARBA" id="ARBA00012288"/>
    </source>
</evidence>
<feature type="site" description="Transition state stabilizer" evidence="12">
    <location>
        <position position="100"/>
    </location>
</feature>
<dbReference type="SUPFAM" id="SSF51726">
    <property type="entry name" value="UROD/MetE-like"/>
    <property type="match status" value="1"/>
</dbReference>
<keyword evidence="9 12" id="KW-0210">Decarboxylase</keyword>
<proteinExistence type="inferred from homology"/>
<keyword evidence="10 12" id="KW-0456">Lyase</keyword>
<evidence type="ECO:0000259" key="17">
    <source>
        <dbReference type="PROSITE" id="PS00907"/>
    </source>
</evidence>
<dbReference type="OrthoDB" id="9806656at2"/>
<feature type="binding site" evidence="12">
    <location>
        <position position="100"/>
    </location>
    <ligand>
        <name>substrate</name>
    </ligand>
</feature>
<dbReference type="Proteomes" id="UP000191094">
    <property type="component" value="Unassembled WGS sequence"/>
</dbReference>
<feature type="region of interest" description="Disordered" evidence="15">
    <location>
        <begin position="1"/>
        <end position="21"/>
    </location>
</feature>
<dbReference type="EC" id="4.1.1.37" evidence="6 12"/>
<evidence type="ECO:0000256" key="13">
    <source>
        <dbReference type="RuleBase" id="RU000554"/>
    </source>
</evidence>
<evidence type="ECO:0000256" key="12">
    <source>
        <dbReference type="HAMAP-Rule" id="MF_00218"/>
    </source>
</evidence>
<reference evidence="18 19" key="1">
    <citation type="submission" date="2017-02" db="EMBL/GenBank/DDBJ databases">
        <title>Draft genome sequence of Moraxella lincolnii CCUG 9405T type strain.</title>
        <authorList>
            <person name="Salva-Serra F."/>
            <person name="Engstrom-Jakobsson H."/>
            <person name="Thorell K."/>
            <person name="Jaen-Luchoro D."/>
            <person name="Gonzales-Siles L."/>
            <person name="Karlsson R."/>
            <person name="Yazdan S."/>
            <person name="Boulund F."/>
            <person name="Johnning A."/>
            <person name="Engstrand L."/>
            <person name="Kristiansson E."/>
            <person name="Moore E."/>
        </authorList>
    </citation>
    <scope>NUCLEOTIDE SEQUENCE [LARGE SCALE GENOMIC DNA]</scope>
    <source>
        <strain evidence="18 19">CCUG 9405</strain>
    </source>
</reference>
<evidence type="ECO:0000256" key="14">
    <source>
        <dbReference type="RuleBase" id="RU004169"/>
    </source>
</evidence>
<comment type="subunit">
    <text evidence="5 12">Homodimer.</text>
</comment>
<protein>
    <recommendedName>
        <fullName evidence="7 12">Uroporphyrinogen decarboxylase</fullName>
        <shortName evidence="12">UPD</shortName>
        <shortName evidence="12">URO-D</shortName>
        <ecNumber evidence="6 12">4.1.1.37</ecNumber>
    </recommendedName>
</protein>
<evidence type="ECO:0000313" key="18">
    <source>
        <dbReference type="EMBL" id="OOS22824.1"/>
    </source>
</evidence>
<evidence type="ECO:0000256" key="2">
    <source>
        <dbReference type="ARBA" id="ARBA00004496"/>
    </source>
</evidence>
<evidence type="ECO:0000256" key="7">
    <source>
        <dbReference type="ARBA" id="ARBA00014308"/>
    </source>
</evidence>
<dbReference type="AlphaFoldDB" id="A0A1T0CKH6"/>
<comment type="subcellular location">
    <subcellularLocation>
        <location evidence="2 12">Cytoplasm</location>
    </subcellularLocation>
</comment>
<dbReference type="PANTHER" id="PTHR21091">
    <property type="entry name" value="METHYLTETRAHYDROFOLATE:HOMOCYSTEINE METHYLTRANSFERASE RELATED"/>
    <property type="match status" value="1"/>
</dbReference>
<evidence type="ECO:0000313" key="19">
    <source>
        <dbReference type="Proteomes" id="UP000191094"/>
    </source>
</evidence>
<dbReference type="EMBL" id="MUYT01000001">
    <property type="protein sequence ID" value="OOS22824.1"/>
    <property type="molecule type" value="Genomic_DNA"/>
</dbReference>
<feature type="compositionally biased region" description="Low complexity" evidence="15">
    <location>
        <begin position="1"/>
        <end position="19"/>
    </location>
</feature>
<feature type="binding site" evidence="12">
    <location>
        <position position="365"/>
    </location>
    <ligand>
        <name>substrate</name>
    </ligand>
</feature>
<feature type="binding site" evidence="12">
    <location>
        <position position="232"/>
    </location>
    <ligand>
        <name>substrate</name>
    </ligand>
</feature>
<keyword evidence="19" id="KW-1185">Reference proteome</keyword>
<evidence type="ECO:0000256" key="5">
    <source>
        <dbReference type="ARBA" id="ARBA00011738"/>
    </source>
</evidence>
<comment type="caution">
    <text evidence="18">The sequence shown here is derived from an EMBL/GenBank/DDBJ whole genome shotgun (WGS) entry which is preliminary data.</text>
</comment>
<dbReference type="Pfam" id="PF01208">
    <property type="entry name" value="URO-D"/>
    <property type="match status" value="1"/>
</dbReference>
<evidence type="ECO:0000256" key="11">
    <source>
        <dbReference type="ARBA" id="ARBA00023244"/>
    </source>
</evidence>
<evidence type="ECO:0000256" key="9">
    <source>
        <dbReference type="ARBA" id="ARBA00022793"/>
    </source>
</evidence>
<comment type="catalytic activity">
    <reaction evidence="12 13">
        <text>uroporphyrinogen III + 4 H(+) = coproporphyrinogen III + 4 CO2</text>
        <dbReference type="Rhea" id="RHEA:19865"/>
        <dbReference type="ChEBI" id="CHEBI:15378"/>
        <dbReference type="ChEBI" id="CHEBI:16526"/>
        <dbReference type="ChEBI" id="CHEBI:57308"/>
        <dbReference type="ChEBI" id="CHEBI:57309"/>
        <dbReference type="EC" id="4.1.1.37"/>
    </reaction>
</comment>
<dbReference type="InterPro" id="IPR006361">
    <property type="entry name" value="Uroporphyrinogen_deCO2ase_HemE"/>
</dbReference>
<comment type="caution">
    <text evidence="12">Lacks conserved residue(s) required for the propagation of feature annotation.</text>
</comment>
<organism evidence="18 19">
    <name type="scientific">Lwoffella lincolnii</name>
    <dbReference type="NCBI Taxonomy" id="90241"/>
    <lineage>
        <taxon>Bacteria</taxon>
        <taxon>Pseudomonadati</taxon>
        <taxon>Pseudomonadota</taxon>
        <taxon>Gammaproteobacteria</taxon>
        <taxon>Moraxellales</taxon>
        <taxon>Moraxellaceae</taxon>
        <taxon>Lwoffella</taxon>
    </lineage>
</organism>
<dbReference type="GO" id="GO:0019353">
    <property type="term" value="P:protoporphyrinogen IX biosynthetic process from glutamate"/>
    <property type="evidence" value="ECO:0007669"/>
    <property type="project" value="TreeGrafter"/>
</dbReference>
<evidence type="ECO:0000256" key="1">
    <source>
        <dbReference type="ARBA" id="ARBA00002448"/>
    </source>
</evidence>
<name>A0A1T0CKH6_9GAMM</name>
<dbReference type="GO" id="GO:0005829">
    <property type="term" value="C:cytosol"/>
    <property type="evidence" value="ECO:0007669"/>
    <property type="project" value="TreeGrafter"/>
</dbReference>
<feature type="binding site" evidence="12">
    <location>
        <begin position="50"/>
        <end position="54"/>
    </location>
    <ligand>
        <name>substrate</name>
    </ligand>
</feature>
<dbReference type="FunFam" id="3.20.20.210:FF:000001">
    <property type="entry name" value="Uroporphyrinogen decarboxylase"/>
    <property type="match status" value="1"/>
</dbReference>
<dbReference type="HAMAP" id="MF_00218">
    <property type="entry name" value="URO_D"/>
    <property type="match status" value="1"/>
</dbReference>
<evidence type="ECO:0000256" key="10">
    <source>
        <dbReference type="ARBA" id="ARBA00023239"/>
    </source>
</evidence>
<keyword evidence="8 12" id="KW-0963">Cytoplasm</keyword>
<dbReference type="STRING" id="90241.B0682_01060"/>
<dbReference type="PROSITE" id="PS00907">
    <property type="entry name" value="UROD_2"/>
    <property type="match status" value="1"/>
</dbReference>
<dbReference type="PROSITE" id="PS00906">
    <property type="entry name" value="UROD_1"/>
    <property type="match status" value="1"/>
</dbReference>
<dbReference type="NCBIfam" id="TIGR01464">
    <property type="entry name" value="hemE"/>
    <property type="match status" value="1"/>
</dbReference>
<comment type="function">
    <text evidence="1 12">Catalyzes the decarboxylation of four acetate groups of uroporphyrinogen-III to yield coproporphyrinogen-III.</text>
</comment>
<evidence type="ECO:0000256" key="8">
    <source>
        <dbReference type="ARBA" id="ARBA00022490"/>
    </source>
</evidence>
<dbReference type="UniPathway" id="UPA00251">
    <property type="reaction ID" value="UER00321"/>
</dbReference>
<evidence type="ECO:0000256" key="15">
    <source>
        <dbReference type="SAM" id="MobiDB-lite"/>
    </source>
</evidence>
<comment type="similarity">
    <text evidence="4 12 14">Belongs to the uroporphyrinogen decarboxylase family.</text>
</comment>
<evidence type="ECO:0000256" key="4">
    <source>
        <dbReference type="ARBA" id="ARBA00009935"/>
    </source>
</evidence>
<dbReference type="GO" id="GO:0004853">
    <property type="term" value="F:uroporphyrinogen decarboxylase activity"/>
    <property type="evidence" value="ECO:0007669"/>
    <property type="project" value="UniProtKB-UniRule"/>
</dbReference>
<keyword evidence="11 12" id="KW-0627">Porphyrin biosynthesis</keyword>
<dbReference type="InterPro" id="IPR000257">
    <property type="entry name" value="Uroporphyrinogen_deCOase"/>
</dbReference>
<feature type="domain" description="Uroporphyrinogen decarboxylase (URO-D)" evidence="17">
    <location>
        <begin position="165"/>
        <end position="181"/>
    </location>
</feature>
<evidence type="ECO:0000259" key="16">
    <source>
        <dbReference type="PROSITE" id="PS00906"/>
    </source>
</evidence>
<evidence type="ECO:0000256" key="3">
    <source>
        <dbReference type="ARBA" id="ARBA00004804"/>
    </source>
</evidence>
<comment type="pathway">
    <text evidence="3 12 13">Porphyrin-containing compound metabolism; protoporphyrin-IX biosynthesis; coproporphyrinogen-III from 5-aminolevulinate: step 4/4.</text>
</comment>
<gene>
    <name evidence="12" type="primary">hemE</name>
    <name evidence="18" type="ORF">B0682_01060</name>
</gene>
<dbReference type="InterPro" id="IPR038071">
    <property type="entry name" value="UROD/MetE-like_sf"/>
</dbReference>
<dbReference type="Gene3D" id="3.20.20.210">
    <property type="match status" value="1"/>
</dbReference>
<sequence>MPSASHSTSTHASTTQASTNRHKFAPLKNDRLLRALRFEPVDCTPVWMMRQAGRYLPEYQNTRTQAGDFLSLCKNTELATEVTLQPLRRFELDAAILFSDILTIPDAMGLGLYFVAGEGPKFKYTVRKQSDLEQLPKVDVNDALGYVMQAVTSIRKELNGKVPLFGFSGSPWTLATYMVEGGSSKDYRHTKELMYTKPEFLHALLDNVAVVVTDYLSAQIDAGAQVLQLFDSWGGALGHRQFIEFSHQYNRRIISELKQKHPQIPIVLFTKGGGLWLNVQADSQADALGIDWTMPIDKARQILSDEQRHLTKKYKKLQPSKAIQGNLDPLTLLGSKDTIKHETTLMLQDAYRQGDKTGYIANLGHGITQWTHPDHAKVFIDTVHEYAL</sequence>
<dbReference type="CDD" id="cd00717">
    <property type="entry name" value="URO-D"/>
    <property type="match status" value="1"/>
</dbReference>
<feature type="binding site" evidence="12">
    <location>
        <position position="177"/>
    </location>
    <ligand>
        <name>substrate</name>
    </ligand>
</feature>
<accession>A0A1T0CKH6</accession>
<dbReference type="PANTHER" id="PTHR21091:SF169">
    <property type="entry name" value="UROPORPHYRINOGEN DECARBOXYLASE"/>
    <property type="match status" value="1"/>
</dbReference>
<dbReference type="RefSeq" id="WP_078306243.1">
    <property type="nucleotide sequence ID" value="NZ_MUYT01000001.1"/>
</dbReference>
<feature type="domain" description="Uroporphyrinogen decarboxylase (URO-D)" evidence="16">
    <location>
        <begin position="45"/>
        <end position="54"/>
    </location>
</feature>